<feature type="transmembrane region" description="Helical" evidence="3">
    <location>
        <begin position="224"/>
        <end position="245"/>
    </location>
</feature>
<dbReference type="GeneID" id="36559825"/>
<keyword evidence="3" id="KW-1133">Transmembrane helix</keyword>
<evidence type="ECO:0000256" key="3">
    <source>
        <dbReference type="SAM" id="Phobius"/>
    </source>
</evidence>
<evidence type="ECO:0000256" key="1">
    <source>
        <dbReference type="ARBA" id="ARBA00004141"/>
    </source>
</evidence>
<dbReference type="InterPro" id="IPR050327">
    <property type="entry name" value="Proton-linked_MCT"/>
</dbReference>
<name>A0A2I2GJZ4_9EURO</name>
<dbReference type="InterPro" id="IPR036259">
    <property type="entry name" value="MFS_trans_sf"/>
</dbReference>
<keyword evidence="5" id="KW-1185">Reference proteome</keyword>
<dbReference type="AlphaFoldDB" id="A0A2I2GJZ4"/>
<dbReference type="Pfam" id="PF07690">
    <property type="entry name" value="MFS_1"/>
    <property type="match status" value="1"/>
</dbReference>
<evidence type="ECO:0000313" key="4">
    <source>
        <dbReference type="EMBL" id="PLB53177.1"/>
    </source>
</evidence>
<comment type="caution">
    <text evidence="4">The sequence shown here is derived from an EMBL/GenBank/DDBJ whole genome shotgun (WGS) entry which is preliminary data.</text>
</comment>
<keyword evidence="3" id="KW-0812">Transmembrane</keyword>
<gene>
    <name evidence="4" type="ORF">P170DRAFT_462949</name>
</gene>
<feature type="transmembrane region" description="Helical" evidence="3">
    <location>
        <begin position="346"/>
        <end position="371"/>
    </location>
</feature>
<dbReference type="InterPro" id="IPR011701">
    <property type="entry name" value="MFS"/>
</dbReference>
<feature type="transmembrane region" description="Helical" evidence="3">
    <location>
        <begin position="283"/>
        <end position="305"/>
    </location>
</feature>
<dbReference type="PANTHER" id="PTHR11360:SF177">
    <property type="entry name" value="RIBOFLAVIN TRANSPORTER MCH5"/>
    <property type="match status" value="1"/>
</dbReference>
<dbReference type="GO" id="GO:0022857">
    <property type="term" value="F:transmembrane transporter activity"/>
    <property type="evidence" value="ECO:0007669"/>
    <property type="project" value="InterPro"/>
</dbReference>
<dbReference type="Gene3D" id="1.20.1250.20">
    <property type="entry name" value="MFS general substrate transporter like domains"/>
    <property type="match status" value="2"/>
</dbReference>
<dbReference type="GO" id="GO:0016020">
    <property type="term" value="C:membrane"/>
    <property type="evidence" value="ECO:0007669"/>
    <property type="project" value="UniProtKB-SubCell"/>
</dbReference>
<reference evidence="4 5" key="1">
    <citation type="submission" date="2016-12" db="EMBL/GenBank/DDBJ databases">
        <title>The genomes of Aspergillus section Nigri reveals drivers in fungal speciation.</title>
        <authorList>
            <consortium name="DOE Joint Genome Institute"/>
            <person name="Vesth T.C."/>
            <person name="Nybo J."/>
            <person name="Theobald S."/>
            <person name="Brandl J."/>
            <person name="Frisvad J.C."/>
            <person name="Nielsen K.F."/>
            <person name="Lyhne E.K."/>
            <person name="Kogle M.E."/>
            <person name="Kuo A."/>
            <person name="Riley R."/>
            <person name="Clum A."/>
            <person name="Nolan M."/>
            <person name="Lipzen A."/>
            <person name="Salamov A."/>
            <person name="Henrissat B."/>
            <person name="Wiebenga A."/>
            <person name="De Vries R.P."/>
            <person name="Grigoriev I.V."/>
            <person name="Mortensen U.H."/>
            <person name="Andersen M.R."/>
            <person name="Baker S.E."/>
        </authorList>
    </citation>
    <scope>NUCLEOTIDE SEQUENCE [LARGE SCALE GENOMIC DNA]</scope>
    <source>
        <strain evidence="4 5">IBT 23096</strain>
    </source>
</reference>
<evidence type="ECO:0000256" key="2">
    <source>
        <dbReference type="ARBA" id="ARBA00006727"/>
    </source>
</evidence>
<feature type="transmembrane region" description="Helical" evidence="3">
    <location>
        <begin position="113"/>
        <end position="133"/>
    </location>
</feature>
<comment type="similarity">
    <text evidence="2">Belongs to the major facilitator superfamily. Monocarboxylate porter (TC 2.A.1.13) family.</text>
</comment>
<feature type="transmembrane region" description="Helical" evidence="3">
    <location>
        <begin position="78"/>
        <end position="101"/>
    </location>
</feature>
<evidence type="ECO:0000313" key="5">
    <source>
        <dbReference type="Proteomes" id="UP000234275"/>
    </source>
</evidence>
<dbReference type="SUPFAM" id="SSF103473">
    <property type="entry name" value="MFS general substrate transporter"/>
    <property type="match status" value="1"/>
</dbReference>
<organism evidence="4 5">
    <name type="scientific">Aspergillus steynii IBT 23096</name>
    <dbReference type="NCBI Taxonomy" id="1392250"/>
    <lineage>
        <taxon>Eukaryota</taxon>
        <taxon>Fungi</taxon>
        <taxon>Dikarya</taxon>
        <taxon>Ascomycota</taxon>
        <taxon>Pezizomycotina</taxon>
        <taxon>Eurotiomycetes</taxon>
        <taxon>Eurotiomycetidae</taxon>
        <taxon>Eurotiales</taxon>
        <taxon>Aspergillaceae</taxon>
        <taxon>Aspergillus</taxon>
        <taxon>Aspergillus subgen. Circumdati</taxon>
    </lineage>
</organism>
<protein>
    <submittedName>
        <fullName evidence="4">Putative MFS transporter</fullName>
    </submittedName>
</protein>
<feature type="transmembrane region" description="Helical" evidence="3">
    <location>
        <begin position="192"/>
        <end position="212"/>
    </location>
</feature>
<proteinExistence type="inferred from homology"/>
<feature type="transmembrane region" description="Helical" evidence="3">
    <location>
        <begin position="145"/>
        <end position="164"/>
    </location>
</feature>
<dbReference type="PANTHER" id="PTHR11360">
    <property type="entry name" value="MONOCARBOXYLATE TRANSPORTER"/>
    <property type="match status" value="1"/>
</dbReference>
<feature type="transmembrane region" description="Helical" evidence="3">
    <location>
        <begin position="317"/>
        <end position="334"/>
    </location>
</feature>
<comment type="subcellular location">
    <subcellularLocation>
        <location evidence="1">Membrane</location>
        <topology evidence="1">Multi-pass membrane protein</topology>
    </subcellularLocation>
</comment>
<sequence>MGFLNCVGIFRLLYRNHILPNNTPFQLAWIFSAQRASVWAFGPLYGRLIDAYGPGIGLWPLTGICVFELIAMTLTQDYWMTLSSGIMYGLAGGGLYAASWLSVGQWFSRRRGLVAGMAACGGSLGGVIFPLFLDCMLGHANLIASMQYTVALLVIVSIPGIYFFRHRLPIRGWDRKATWFDLNLLRQRHYQYFVAGSFLVMWGYWAPIDFILQSALQLFPPTFGLYLIPIMSLASIPGHIVFGYLGDRVGHYLVMSWCCLLLGASFMLIWIPSTMSQSLRGVFVFALAYGFFGGAFNSLAMPCVAKLGRPETLGQRLGPFHFAMAISCLTGLPIMEALRTLHNGYFAMQVFATLVIILGSIFITAALDILANLHDQT</sequence>
<dbReference type="EMBL" id="MSFO01000002">
    <property type="protein sequence ID" value="PLB53177.1"/>
    <property type="molecule type" value="Genomic_DNA"/>
</dbReference>
<dbReference type="Proteomes" id="UP000234275">
    <property type="component" value="Unassembled WGS sequence"/>
</dbReference>
<dbReference type="OrthoDB" id="5667at2759"/>
<feature type="transmembrane region" description="Helical" evidence="3">
    <location>
        <begin position="252"/>
        <end position="271"/>
    </location>
</feature>
<dbReference type="RefSeq" id="XP_024708479.1">
    <property type="nucleotide sequence ID" value="XM_024852127.1"/>
</dbReference>
<accession>A0A2I2GJZ4</accession>
<feature type="transmembrane region" description="Helical" evidence="3">
    <location>
        <begin position="51"/>
        <end position="72"/>
    </location>
</feature>
<keyword evidence="3" id="KW-0472">Membrane</keyword>
<dbReference type="VEuPathDB" id="FungiDB:P170DRAFT_462949"/>